<dbReference type="AlphaFoldDB" id="A0A7W7CSQ4"/>
<keyword evidence="1" id="KW-1133">Transmembrane helix</keyword>
<dbReference type="EMBL" id="JACHMF010000001">
    <property type="protein sequence ID" value="MBB4692256.1"/>
    <property type="molecule type" value="Genomic_DNA"/>
</dbReference>
<evidence type="ECO:0000313" key="3">
    <source>
        <dbReference type="Proteomes" id="UP000542742"/>
    </source>
</evidence>
<comment type="caution">
    <text evidence="2">The sequence shown here is derived from an EMBL/GenBank/DDBJ whole genome shotgun (WGS) entry which is preliminary data.</text>
</comment>
<feature type="transmembrane region" description="Helical" evidence="1">
    <location>
        <begin position="39"/>
        <end position="59"/>
    </location>
</feature>
<keyword evidence="1" id="KW-0812">Transmembrane</keyword>
<accession>A0A7W7CSQ4</accession>
<dbReference type="RefSeq" id="WP_184950994.1">
    <property type="nucleotide sequence ID" value="NZ_BOMC01000079.1"/>
</dbReference>
<reference evidence="2 3" key="1">
    <citation type="submission" date="2020-08" db="EMBL/GenBank/DDBJ databases">
        <title>Sequencing the genomes of 1000 actinobacteria strains.</title>
        <authorList>
            <person name="Klenk H.-P."/>
        </authorList>
    </citation>
    <scope>NUCLEOTIDE SEQUENCE [LARGE SCALE GENOMIC DNA]</scope>
    <source>
        <strain evidence="2 3">DSM 45518</strain>
    </source>
</reference>
<gene>
    <name evidence="2" type="ORF">BKA14_002404</name>
</gene>
<sequence length="330" mass="34422">MTQRIRELLDHAVAGIEPGTRDPVAAVLGRRRAARRRKAVAGAVAGVLAVAALAGGLAVNRQDANRPLPPVGAVPADPPTPQVIDGVIVAGALRLPVPDGWRVATPDSGGACRGLEDDAVLIYRADAADCSRSTIRVAARRGKKYPVASLVEAPGGGSVVAPAPMRILRGGEPALVGSGFDTGNGSLVLLWSKVTVDFFLDEPAARAAAESITTEPFGAGRLNLPGPVRSAEFSRSDSSGKFTAAGHGRIDDAATIQKVMTLLREQRQVVDDEDACSAPAERSALLIVDAFVYLTLDDDCQQALSDQGGRVRLSDGTVRELSRLFGIEAR</sequence>
<organism evidence="2 3">
    <name type="scientific">Paractinoplanes abujensis</name>
    <dbReference type="NCBI Taxonomy" id="882441"/>
    <lineage>
        <taxon>Bacteria</taxon>
        <taxon>Bacillati</taxon>
        <taxon>Actinomycetota</taxon>
        <taxon>Actinomycetes</taxon>
        <taxon>Micromonosporales</taxon>
        <taxon>Micromonosporaceae</taxon>
        <taxon>Paractinoplanes</taxon>
    </lineage>
</organism>
<proteinExistence type="predicted"/>
<keyword evidence="3" id="KW-1185">Reference proteome</keyword>
<evidence type="ECO:0000256" key="1">
    <source>
        <dbReference type="SAM" id="Phobius"/>
    </source>
</evidence>
<dbReference type="Proteomes" id="UP000542742">
    <property type="component" value="Unassembled WGS sequence"/>
</dbReference>
<evidence type="ECO:0000313" key="2">
    <source>
        <dbReference type="EMBL" id="MBB4692256.1"/>
    </source>
</evidence>
<protein>
    <submittedName>
        <fullName evidence="2">Uncharacterized protein</fullName>
    </submittedName>
</protein>
<keyword evidence="1" id="KW-0472">Membrane</keyword>
<name>A0A7W7CSQ4_9ACTN</name>